<dbReference type="AlphaFoldDB" id="A0AAD1XVZ2"/>
<name>A0AAD1XVZ2_EUPCR</name>
<feature type="compositionally biased region" description="Low complexity" evidence="2">
    <location>
        <begin position="198"/>
        <end position="211"/>
    </location>
</feature>
<dbReference type="InterPro" id="IPR018490">
    <property type="entry name" value="cNMP-bd_dom_sf"/>
</dbReference>
<dbReference type="PROSITE" id="PS50042">
    <property type="entry name" value="CNMP_BINDING_3"/>
    <property type="match status" value="1"/>
</dbReference>
<sequence length="973" mass="113183">MQSFKRARLSPVTRPTPKRLVRSSRKRISFSTRKHQKVEKILKFPRNLHAVQQAHNKILNNTKDGSSKGFGNLSISETIEKSPHPPADDYLLLENSKIKNVKLHSVRSGFISKRVQTGRYARDLQGEIADNDYNTFSILNNPEAPNKSNPRLFKIMNKARRITYEASKDKRDSTRRFFMQNVYQIAKERKQRKRDARSSSATQSITSLSSRGEIQPKKTRNSEVRKSKGPEDKQSLSLESRHSHQKHDRKVLNLSLKPCKIFSQTELDNLEVEKSQTTPAPVKNKYLNYPVDQNKVNNYFEDPEYWMYRGEILKRKNNIDGAINNYKSLKGNLSLHFSLGTSYMQKKQYERALAYFRSILEQDASHVKSHFCLTLSLFRLERYEAALDHIDKVLSYPLSKFLQIHSKIPTKSPSPFSKTSKNSLKKLKLPQNSEIYSWICLRGMCYKQLGIHENAKTDLEYLKSFSPVKTLDELLDENRYCPSYKEIYIRDKKAPHVLLTKDFYIEGDGWRNDGIPEAVEVLREVTFFSKFCYLDIKAYISKMWVKTYEAQQLILVPNDTACIVMGGYMKFHKFNCKTKESMLCKLLFQGDFVFNSNSFRPPIDFWLETITPVELLFMKKVDFEVLWELMKQKSTQYVVDFLKEHFLFCTLSKQTKYLLAYDVLTIKKFRKGDKILSFTKLSDKAISASKEKSHRLRKRFIDANHLLSEKLKKAQKYADEGLHDKIDQLVHIDNYSDDSGEAEEIMKMVQKQDELKRLGFQKSAQKFAQSRKIKHKNISISGINSGLRKDMHKSPTVGFIKNSTTLTPSYFENELRKLEVPDKEMETCQKSQIKFIINEIMGEFLFDKSCPNPSISDKIDTDKVFKVENDYIGQDGIYIVDKGKCSLVFPNEDTLVAKLGKYDFFGPIFYLEMIKKVLFTKDLTTITVVADTQEVTCLFFSMKRFGKIPKYERPIVLKLFEKAAEMYSKKIGC</sequence>
<feature type="repeat" description="TPR" evidence="1">
    <location>
        <begin position="333"/>
        <end position="366"/>
    </location>
</feature>
<accession>A0AAD1XVZ2</accession>
<dbReference type="PROSITE" id="PS50005">
    <property type="entry name" value="TPR"/>
    <property type="match status" value="1"/>
</dbReference>
<keyword evidence="1" id="KW-0802">TPR repeat</keyword>
<feature type="compositionally biased region" description="Basic and acidic residues" evidence="2">
    <location>
        <begin position="214"/>
        <end position="242"/>
    </location>
</feature>
<dbReference type="Gene3D" id="2.60.120.10">
    <property type="entry name" value="Jelly Rolls"/>
    <property type="match status" value="1"/>
</dbReference>
<dbReference type="InterPro" id="IPR000595">
    <property type="entry name" value="cNMP-bd_dom"/>
</dbReference>
<dbReference type="Proteomes" id="UP001295684">
    <property type="component" value="Unassembled WGS sequence"/>
</dbReference>
<feature type="region of interest" description="Disordered" evidence="2">
    <location>
        <begin position="187"/>
        <end position="250"/>
    </location>
</feature>
<evidence type="ECO:0000256" key="1">
    <source>
        <dbReference type="PROSITE-ProRule" id="PRU00339"/>
    </source>
</evidence>
<evidence type="ECO:0000313" key="5">
    <source>
        <dbReference type="Proteomes" id="UP001295684"/>
    </source>
</evidence>
<keyword evidence="5" id="KW-1185">Reference proteome</keyword>
<dbReference type="InterPro" id="IPR011990">
    <property type="entry name" value="TPR-like_helical_dom_sf"/>
</dbReference>
<gene>
    <name evidence="4" type="ORF">ECRASSUSDP1_LOCUS20649</name>
</gene>
<dbReference type="InterPro" id="IPR019734">
    <property type="entry name" value="TPR_rpt"/>
</dbReference>
<evidence type="ECO:0000256" key="2">
    <source>
        <dbReference type="SAM" id="MobiDB-lite"/>
    </source>
</evidence>
<comment type="caution">
    <text evidence="4">The sequence shown here is derived from an EMBL/GenBank/DDBJ whole genome shotgun (WGS) entry which is preliminary data.</text>
</comment>
<organism evidence="4 5">
    <name type="scientific">Euplotes crassus</name>
    <dbReference type="NCBI Taxonomy" id="5936"/>
    <lineage>
        <taxon>Eukaryota</taxon>
        <taxon>Sar</taxon>
        <taxon>Alveolata</taxon>
        <taxon>Ciliophora</taxon>
        <taxon>Intramacronucleata</taxon>
        <taxon>Spirotrichea</taxon>
        <taxon>Hypotrichia</taxon>
        <taxon>Euplotida</taxon>
        <taxon>Euplotidae</taxon>
        <taxon>Moneuplotes</taxon>
    </lineage>
</organism>
<evidence type="ECO:0000259" key="3">
    <source>
        <dbReference type="PROSITE" id="PS50042"/>
    </source>
</evidence>
<feature type="domain" description="Cyclic nucleotide-binding" evidence="3">
    <location>
        <begin position="875"/>
        <end position="948"/>
    </location>
</feature>
<reference evidence="4" key="1">
    <citation type="submission" date="2023-07" db="EMBL/GenBank/DDBJ databases">
        <authorList>
            <consortium name="AG Swart"/>
            <person name="Singh M."/>
            <person name="Singh A."/>
            <person name="Seah K."/>
            <person name="Emmerich C."/>
        </authorList>
    </citation>
    <scope>NUCLEOTIDE SEQUENCE</scope>
    <source>
        <strain evidence="4">DP1</strain>
    </source>
</reference>
<dbReference type="SMART" id="SM00028">
    <property type="entry name" value="TPR"/>
    <property type="match status" value="3"/>
</dbReference>
<dbReference type="SUPFAM" id="SSF48452">
    <property type="entry name" value="TPR-like"/>
    <property type="match status" value="1"/>
</dbReference>
<dbReference type="SUPFAM" id="SSF51206">
    <property type="entry name" value="cAMP-binding domain-like"/>
    <property type="match status" value="2"/>
</dbReference>
<dbReference type="Pfam" id="PF12895">
    <property type="entry name" value="ANAPC3"/>
    <property type="match status" value="1"/>
</dbReference>
<proteinExistence type="predicted"/>
<dbReference type="Gene3D" id="1.25.40.10">
    <property type="entry name" value="Tetratricopeptide repeat domain"/>
    <property type="match status" value="1"/>
</dbReference>
<dbReference type="InterPro" id="IPR014710">
    <property type="entry name" value="RmlC-like_jellyroll"/>
</dbReference>
<evidence type="ECO:0000313" key="4">
    <source>
        <dbReference type="EMBL" id="CAI2379240.1"/>
    </source>
</evidence>
<dbReference type="EMBL" id="CAMPGE010021061">
    <property type="protein sequence ID" value="CAI2379240.1"/>
    <property type="molecule type" value="Genomic_DNA"/>
</dbReference>
<protein>
    <recommendedName>
        <fullName evidence="3">Cyclic nucleotide-binding domain-containing protein</fullName>
    </recommendedName>
</protein>